<dbReference type="PANTHER" id="PTHR48099:SF5">
    <property type="entry name" value="C-1-TETRAHYDROFOLATE SYNTHASE, CYTOPLASMIC"/>
    <property type="match status" value="1"/>
</dbReference>
<dbReference type="Pfam" id="PF00763">
    <property type="entry name" value="THF_DHG_CYH"/>
    <property type="match status" value="1"/>
</dbReference>
<dbReference type="InterPro" id="IPR000672">
    <property type="entry name" value="THF_DH/CycHdrlase"/>
</dbReference>
<accession>A0ABS9MKR2</accession>
<keyword evidence="4 11" id="KW-0658">Purine biosynthesis</keyword>
<feature type="domain" description="Tetrahydrofolate dehydrogenase/cyclohydrolase catalytic" evidence="12">
    <location>
        <begin position="5"/>
        <end position="119"/>
    </location>
</feature>
<feature type="binding site" evidence="11">
    <location>
        <begin position="164"/>
        <end position="166"/>
    </location>
    <ligand>
        <name>NADP(+)</name>
        <dbReference type="ChEBI" id="CHEBI:58349"/>
    </ligand>
</feature>
<evidence type="ECO:0000259" key="13">
    <source>
        <dbReference type="Pfam" id="PF02882"/>
    </source>
</evidence>
<dbReference type="GO" id="GO:0004488">
    <property type="term" value="F:methylenetetrahydrofolate dehydrogenase (NADP+) activity"/>
    <property type="evidence" value="ECO:0007669"/>
    <property type="project" value="UniProtKB-EC"/>
</dbReference>
<comment type="caution">
    <text evidence="11">Lacks conserved residue(s) required for the propagation of feature annotation.</text>
</comment>
<dbReference type="InterPro" id="IPR036291">
    <property type="entry name" value="NAD(P)-bd_dom_sf"/>
</dbReference>
<dbReference type="Pfam" id="PF02882">
    <property type="entry name" value="THF_DHG_CYH_C"/>
    <property type="match status" value="1"/>
</dbReference>
<dbReference type="SUPFAM" id="SSF53223">
    <property type="entry name" value="Aminoacid dehydrogenase-like, N-terminal domain"/>
    <property type="match status" value="1"/>
</dbReference>
<evidence type="ECO:0000256" key="3">
    <source>
        <dbReference type="ARBA" id="ARBA00022605"/>
    </source>
</evidence>
<dbReference type="RefSeq" id="WP_087231884.1">
    <property type="nucleotide sequence ID" value="NZ_JAKNHQ010000009.1"/>
</dbReference>
<evidence type="ECO:0000256" key="7">
    <source>
        <dbReference type="ARBA" id="ARBA00023002"/>
    </source>
</evidence>
<dbReference type="PRINTS" id="PR00085">
    <property type="entry name" value="THFDHDRGNASE"/>
</dbReference>
<keyword evidence="2 11" id="KW-0554">One-carbon metabolism</keyword>
<keyword evidence="5 11" id="KW-0378">Hydrolase</keyword>
<protein>
    <recommendedName>
        <fullName evidence="11">Bifunctional protein FolD</fullName>
    </recommendedName>
    <domain>
        <recommendedName>
            <fullName evidence="11">Methylenetetrahydrofolate dehydrogenase</fullName>
            <ecNumber evidence="11">1.5.1.5</ecNumber>
        </recommendedName>
    </domain>
    <domain>
        <recommendedName>
            <fullName evidence="11">Methenyltetrahydrofolate cyclohydrolase</fullName>
            <ecNumber evidence="11">3.5.4.9</ecNumber>
        </recommendedName>
    </domain>
</protein>
<comment type="catalytic activity">
    <reaction evidence="11">
        <text>(6R)-5,10-methenyltetrahydrofolate + H2O = (6R)-10-formyltetrahydrofolate + H(+)</text>
        <dbReference type="Rhea" id="RHEA:23700"/>
        <dbReference type="ChEBI" id="CHEBI:15377"/>
        <dbReference type="ChEBI" id="CHEBI:15378"/>
        <dbReference type="ChEBI" id="CHEBI:57455"/>
        <dbReference type="ChEBI" id="CHEBI:195366"/>
        <dbReference type="EC" id="3.5.4.9"/>
    </reaction>
</comment>
<dbReference type="InterPro" id="IPR020867">
    <property type="entry name" value="THF_DH/CycHdrlase_CS"/>
</dbReference>
<evidence type="ECO:0000313" key="14">
    <source>
        <dbReference type="EMBL" id="MCG4610837.1"/>
    </source>
</evidence>
<comment type="pathway">
    <text evidence="1 11">One-carbon metabolism; tetrahydrofolate interconversion.</text>
</comment>
<gene>
    <name evidence="11 14" type="primary">folD</name>
    <name evidence="14" type="ORF">L0P57_07805</name>
</gene>
<evidence type="ECO:0000256" key="5">
    <source>
        <dbReference type="ARBA" id="ARBA00022801"/>
    </source>
</evidence>
<evidence type="ECO:0000256" key="9">
    <source>
        <dbReference type="ARBA" id="ARBA00023167"/>
    </source>
</evidence>
<dbReference type="CDD" id="cd01080">
    <property type="entry name" value="NAD_bind_m-THF_DH_Cyclohyd"/>
    <property type="match status" value="1"/>
</dbReference>
<keyword evidence="9 11" id="KW-0486">Methionine biosynthesis</keyword>
<dbReference type="SUPFAM" id="SSF51735">
    <property type="entry name" value="NAD(P)-binding Rossmann-fold domains"/>
    <property type="match status" value="1"/>
</dbReference>
<evidence type="ECO:0000256" key="1">
    <source>
        <dbReference type="ARBA" id="ARBA00004777"/>
    </source>
</evidence>
<name>A0ABS9MKR2_9FIRM</name>
<feature type="domain" description="Tetrahydrofolate dehydrogenase/cyclohydrolase NAD(P)-binding" evidence="13">
    <location>
        <begin position="138"/>
        <end position="280"/>
    </location>
</feature>
<evidence type="ECO:0000256" key="11">
    <source>
        <dbReference type="HAMAP-Rule" id="MF_01576"/>
    </source>
</evidence>
<dbReference type="GO" id="GO:0004477">
    <property type="term" value="F:methenyltetrahydrofolate cyclohydrolase activity"/>
    <property type="evidence" value="ECO:0007669"/>
    <property type="project" value="UniProtKB-EC"/>
</dbReference>
<comment type="similarity">
    <text evidence="11">Belongs to the tetrahydrofolate dehydrogenase/cyclohydrolase family.</text>
</comment>
<sequence>MAKLIDGKAVSASVRAQVAEEVEQLKQQGVTPGLAVVIVGDDPASRTYVNNKKKACAQTGIYSEEYALPATTTQEELMELIEKLNNKKDINGILVQSPLPNGLDEEAVVEAIVPEKDVDAFHPSNVGRIMIGNFHFLPCTPAGIIELLRSQDIEIQGKECVVIGRSNIVGKPMAMLLLHNNGTVTICHSKTKNLKEICKRADILVAAVGKPKFVTADMVKPGAVVIDVGMDRDENGKLCGDVDFAEVEKIAGYITPVPGGVGPMTIAMLLRNTLTAARLQNGLSM</sequence>
<dbReference type="PROSITE" id="PS00767">
    <property type="entry name" value="THF_DHG_CYH_2"/>
    <property type="match status" value="1"/>
</dbReference>
<comment type="catalytic activity">
    <reaction evidence="11">
        <text>(6R)-5,10-methylene-5,6,7,8-tetrahydrofolate + NADP(+) = (6R)-5,10-methenyltetrahydrofolate + NADPH</text>
        <dbReference type="Rhea" id="RHEA:22812"/>
        <dbReference type="ChEBI" id="CHEBI:15636"/>
        <dbReference type="ChEBI" id="CHEBI:57455"/>
        <dbReference type="ChEBI" id="CHEBI:57783"/>
        <dbReference type="ChEBI" id="CHEBI:58349"/>
        <dbReference type="EC" id="1.5.1.5"/>
    </reaction>
</comment>
<dbReference type="EMBL" id="JAKNHQ010000009">
    <property type="protein sequence ID" value="MCG4610837.1"/>
    <property type="molecule type" value="Genomic_DNA"/>
</dbReference>
<dbReference type="InterPro" id="IPR020630">
    <property type="entry name" value="THF_DH/CycHdrlase_cat_dom"/>
</dbReference>
<proteinExistence type="inferred from homology"/>
<reference evidence="14 15" key="1">
    <citation type="submission" date="2022-01" db="EMBL/GenBank/DDBJ databases">
        <title>Collection of gut derived symbiotic bacterial strains cultured from healthy donors.</title>
        <authorList>
            <person name="Lin H."/>
            <person name="Kohout C."/>
            <person name="Waligurski E."/>
            <person name="Pamer E.G."/>
        </authorList>
    </citation>
    <scope>NUCLEOTIDE SEQUENCE [LARGE SCALE GENOMIC DNA]</scope>
    <source>
        <strain evidence="14 15">DFI.7.58</strain>
    </source>
</reference>
<evidence type="ECO:0000256" key="6">
    <source>
        <dbReference type="ARBA" id="ARBA00022857"/>
    </source>
</evidence>
<dbReference type="NCBIfam" id="NF010785">
    <property type="entry name" value="PRK14188.1"/>
    <property type="match status" value="1"/>
</dbReference>
<evidence type="ECO:0000256" key="2">
    <source>
        <dbReference type="ARBA" id="ARBA00022563"/>
    </source>
</evidence>
<dbReference type="Proteomes" id="UP001298681">
    <property type="component" value="Unassembled WGS sequence"/>
</dbReference>
<keyword evidence="8 11" id="KW-0368">Histidine biosynthesis</keyword>
<dbReference type="Gene3D" id="3.40.50.720">
    <property type="entry name" value="NAD(P)-binding Rossmann-like Domain"/>
    <property type="match status" value="1"/>
</dbReference>
<keyword evidence="6 11" id="KW-0521">NADP</keyword>
<dbReference type="HAMAP" id="MF_01576">
    <property type="entry name" value="THF_DHG_CYH"/>
    <property type="match status" value="1"/>
</dbReference>
<dbReference type="PANTHER" id="PTHR48099">
    <property type="entry name" value="C-1-TETRAHYDROFOLATE SYNTHASE, CYTOPLASMIC-RELATED"/>
    <property type="match status" value="1"/>
</dbReference>
<dbReference type="EC" id="3.5.4.9" evidence="11"/>
<dbReference type="InterPro" id="IPR020631">
    <property type="entry name" value="THF_DH/CycHdrlase_NAD-bd_dom"/>
</dbReference>
<dbReference type="InterPro" id="IPR046346">
    <property type="entry name" value="Aminoacid_DH-like_N_sf"/>
</dbReference>
<keyword evidence="3 11" id="KW-0028">Amino-acid biosynthesis</keyword>
<dbReference type="NCBIfam" id="NF008058">
    <property type="entry name" value="PRK10792.1"/>
    <property type="match status" value="1"/>
</dbReference>
<dbReference type="EC" id="1.5.1.5" evidence="11"/>
<comment type="subunit">
    <text evidence="11">Homodimer.</text>
</comment>
<dbReference type="Gene3D" id="3.40.50.10860">
    <property type="entry name" value="Leucine Dehydrogenase, chain A, domain 1"/>
    <property type="match status" value="1"/>
</dbReference>
<evidence type="ECO:0000259" key="12">
    <source>
        <dbReference type="Pfam" id="PF00763"/>
    </source>
</evidence>
<organism evidence="14 15">
    <name type="scientific">Anaeromassilibacillus senegalensis</name>
    <dbReference type="NCBI Taxonomy" id="1673717"/>
    <lineage>
        <taxon>Bacteria</taxon>
        <taxon>Bacillati</taxon>
        <taxon>Bacillota</taxon>
        <taxon>Clostridia</taxon>
        <taxon>Eubacteriales</taxon>
        <taxon>Acutalibacteraceae</taxon>
        <taxon>Anaeromassilibacillus</taxon>
    </lineage>
</organism>
<dbReference type="NCBIfam" id="NF010783">
    <property type="entry name" value="PRK14186.1"/>
    <property type="match status" value="1"/>
</dbReference>
<evidence type="ECO:0000256" key="8">
    <source>
        <dbReference type="ARBA" id="ARBA00023102"/>
    </source>
</evidence>
<evidence type="ECO:0000256" key="4">
    <source>
        <dbReference type="ARBA" id="ARBA00022755"/>
    </source>
</evidence>
<keyword evidence="10 11" id="KW-0511">Multifunctional enzyme</keyword>
<evidence type="ECO:0000256" key="10">
    <source>
        <dbReference type="ARBA" id="ARBA00023268"/>
    </source>
</evidence>
<comment type="function">
    <text evidence="11">Catalyzes the oxidation of 5,10-methylenetetrahydrofolate to 5,10-methenyltetrahydrofolate and then the hydrolysis of 5,10-methenyltetrahydrofolate to 10-formyltetrahydrofolate.</text>
</comment>
<evidence type="ECO:0000313" key="15">
    <source>
        <dbReference type="Proteomes" id="UP001298681"/>
    </source>
</evidence>
<keyword evidence="15" id="KW-1185">Reference proteome</keyword>
<comment type="caution">
    <text evidence="14">The sequence shown here is derived from an EMBL/GenBank/DDBJ whole genome shotgun (WGS) entry which is preliminary data.</text>
</comment>
<keyword evidence="7 11" id="KW-0560">Oxidoreductase</keyword>